<organism evidence="2 3">
    <name type="scientific">Plakobranchus ocellatus</name>
    <dbReference type="NCBI Taxonomy" id="259542"/>
    <lineage>
        <taxon>Eukaryota</taxon>
        <taxon>Metazoa</taxon>
        <taxon>Spiralia</taxon>
        <taxon>Lophotrochozoa</taxon>
        <taxon>Mollusca</taxon>
        <taxon>Gastropoda</taxon>
        <taxon>Heterobranchia</taxon>
        <taxon>Euthyneura</taxon>
        <taxon>Panpulmonata</taxon>
        <taxon>Sacoglossa</taxon>
        <taxon>Placobranchoidea</taxon>
        <taxon>Plakobranchidae</taxon>
        <taxon>Plakobranchus</taxon>
    </lineage>
</organism>
<accession>A0AAV4DWG9</accession>
<sequence length="103" mass="11694">MTSTLVVYEIMFIGLLIGSTGSPYASTNLTKAIYLIFSFSDIIPRDNRANNHPLDRIPQPEFVVAQENFRNSSSWSNLNLRTVHLFIFPKSLCYNLRSGIPEL</sequence>
<comment type="caution">
    <text evidence="2">The sequence shown here is derived from an EMBL/GenBank/DDBJ whole genome shotgun (WGS) entry which is preliminary data.</text>
</comment>
<keyword evidence="1" id="KW-1133">Transmembrane helix</keyword>
<keyword evidence="3" id="KW-1185">Reference proteome</keyword>
<dbReference type="AlphaFoldDB" id="A0AAV4DWG9"/>
<proteinExistence type="predicted"/>
<reference evidence="2 3" key="1">
    <citation type="journal article" date="2021" name="Elife">
        <title>Chloroplast acquisition without the gene transfer in kleptoplastic sea slugs, Plakobranchus ocellatus.</title>
        <authorList>
            <person name="Maeda T."/>
            <person name="Takahashi S."/>
            <person name="Yoshida T."/>
            <person name="Shimamura S."/>
            <person name="Takaki Y."/>
            <person name="Nagai Y."/>
            <person name="Toyoda A."/>
            <person name="Suzuki Y."/>
            <person name="Arimoto A."/>
            <person name="Ishii H."/>
            <person name="Satoh N."/>
            <person name="Nishiyama T."/>
            <person name="Hasebe M."/>
            <person name="Maruyama T."/>
            <person name="Minagawa J."/>
            <person name="Obokata J."/>
            <person name="Shigenobu S."/>
        </authorList>
    </citation>
    <scope>NUCLEOTIDE SEQUENCE [LARGE SCALE GENOMIC DNA]</scope>
</reference>
<keyword evidence="1" id="KW-0472">Membrane</keyword>
<feature type="transmembrane region" description="Helical" evidence="1">
    <location>
        <begin position="6"/>
        <end position="25"/>
    </location>
</feature>
<keyword evidence="1" id="KW-0812">Transmembrane</keyword>
<evidence type="ECO:0000313" key="2">
    <source>
        <dbReference type="EMBL" id="GFO48456.1"/>
    </source>
</evidence>
<name>A0AAV4DWG9_9GAST</name>
<gene>
    <name evidence="2" type="ORF">PoB_007496100</name>
</gene>
<dbReference type="Proteomes" id="UP000735302">
    <property type="component" value="Unassembled WGS sequence"/>
</dbReference>
<protein>
    <submittedName>
        <fullName evidence="2">Uncharacterized protein</fullName>
    </submittedName>
</protein>
<dbReference type="EMBL" id="BLXT01008389">
    <property type="protein sequence ID" value="GFO48456.1"/>
    <property type="molecule type" value="Genomic_DNA"/>
</dbReference>
<evidence type="ECO:0000256" key="1">
    <source>
        <dbReference type="SAM" id="Phobius"/>
    </source>
</evidence>
<evidence type="ECO:0000313" key="3">
    <source>
        <dbReference type="Proteomes" id="UP000735302"/>
    </source>
</evidence>